<sequence length="279" mass="30918">MSVYREDFMEETYIPLETQSQANTPVTSSEPEGSKDKGKRNNEGLIKAKKWTPIATQRSRKLRNSALIQGKTTLTTCTGKITVIGPVVTSKGKLPKLADNKFVQGTFKARRPGRGHLGHSGGWQSNEGDNINPAIHTQIQQEPQTRGLERYGSTSSAPPTPQRFISMKRGQQEVQPSISLGRTWSKLPEDLSQRDRLQGPYCNHQRLESYQAVQTPEERANRIREIQSTIQAISEQLTQTGPIKIPSGLQGAGQISSPVASHHSETNKSVTRSHHSSQF</sequence>
<dbReference type="Proteomes" id="UP000765509">
    <property type="component" value="Unassembled WGS sequence"/>
</dbReference>
<reference evidence="2" key="1">
    <citation type="submission" date="2021-03" db="EMBL/GenBank/DDBJ databases">
        <title>Draft genome sequence of rust myrtle Austropuccinia psidii MF-1, a brazilian biotype.</title>
        <authorList>
            <person name="Quecine M.C."/>
            <person name="Pachon D.M.R."/>
            <person name="Bonatelli M.L."/>
            <person name="Correr F.H."/>
            <person name="Franceschini L.M."/>
            <person name="Leite T.F."/>
            <person name="Margarido G.R.A."/>
            <person name="Almeida C.A."/>
            <person name="Ferrarezi J.A."/>
            <person name="Labate C.A."/>
        </authorList>
    </citation>
    <scope>NUCLEOTIDE SEQUENCE</scope>
    <source>
        <strain evidence="2">MF-1</strain>
    </source>
</reference>
<accession>A0A9Q3HXF6</accession>
<evidence type="ECO:0000313" key="3">
    <source>
        <dbReference type="Proteomes" id="UP000765509"/>
    </source>
</evidence>
<feature type="region of interest" description="Disordered" evidence="1">
    <location>
        <begin position="109"/>
        <end position="163"/>
    </location>
</feature>
<feature type="compositionally biased region" description="Polar residues" evidence="1">
    <location>
        <begin position="122"/>
        <end position="144"/>
    </location>
</feature>
<feature type="compositionally biased region" description="Polar residues" evidence="1">
    <location>
        <begin position="17"/>
        <end position="31"/>
    </location>
</feature>
<comment type="caution">
    <text evidence="2">The sequence shown here is derived from an EMBL/GenBank/DDBJ whole genome shotgun (WGS) entry which is preliminary data.</text>
</comment>
<evidence type="ECO:0000256" key="1">
    <source>
        <dbReference type="SAM" id="MobiDB-lite"/>
    </source>
</evidence>
<evidence type="ECO:0000313" key="2">
    <source>
        <dbReference type="EMBL" id="MBW0518245.1"/>
    </source>
</evidence>
<protein>
    <submittedName>
        <fullName evidence="2">Uncharacterized protein</fullName>
    </submittedName>
</protein>
<feature type="region of interest" description="Disordered" evidence="1">
    <location>
        <begin position="245"/>
        <end position="279"/>
    </location>
</feature>
<dbReference type="AlphaFoldDB" id="A0A9Q3HXF6"/>
<gene>
    <name evidence="2" type="ORF">O181_057960</name>
</gene>
<keyword evidence="3" id="KW-1185">Reference proteome</keyword>
<organism evidence="2 3">
    <name type="scientific">Austropuccinia psidii MF-1</name>
    <dbReference type="NCBI Taxonomy" id="1389203"/>
    <lineage>
        <taxon>Eukaryota</taxon>
        <taxon>Fungi</taxon>
        <taxon>Dikarya</taxon>
        <taxon>Basidiomycota</taxon>
        <taxon>Pucciniomycotina</taxon>
        <taxon>Pucciniomycetes</taxon>
        <taxon>Pucciniales</taxon>
        <taxon>Sphaerophragmiaceae</taxon>
        <taxon>Austropuccinia</taxon>
    </lineage>
</organism>
<name>A0A9Q3HXF6_9BASI</name>
<dbReference type="EMBL" id="AVOT02026502">
    <property type="protein sequence ID" value="MBW0518245.1"/>
    <property type="molecule type" value="Genomic_DNA"/>
</dbReference>
<proteinExistence type="predicted"/>
<feature type="compositionally biased region" description="Basic and acidic residues" evidence="1">
    <location>
        <begin position="32"/>
        <end position="42"/>
    </location>
</feature>
<feature type="region of interest" description="Disordered" evidence="1">
    <location>
        <begin position="14"/>
        <end position="46"/>
    </location>
</feature>